<proteinExistence type="predicted"/>
<dbReference type="InterPro" id="IPR046450">
    <property type="entry name" value="PA_dom_sf"/>
</dbReference>
<dbReference type="Proteomes" id="UP000094243">
    <property type="component" value="Unassembled WGS sequence"/>
</dbReference>
<dbReference type="AlphaFoldDB" id="A0A1E3RZJ3"/>
<dbReference type="Pfam" id="PF04389">
    <property type="entry name" value="Peptidase_M28"/>
    <property type="match status" value="1"/>
</dbReference>
<dbReference type="InterPro" id="IPR045175">
    <property type="entry name" value="M28_fam"/>
</dbReference>
<dbReference type="PANTHER" id="PTHR12147">
    <property type="entry name" value="METALLOPEPTIDASE M28 FAMILY MEMBER"/>
    <property type="match status" value="1"/>
</dbReference>
<evidence type="ECO:0000313" key="4">
    <source>
        <dbReference type="EMBL" id="ODQ95336.1"/>
    </source>
</evidence>
<evidence type="ECO:0000313" key="5">
    <source>
        <dbReference type="Proteomes" id="UP000094243"/>
    </source>
</evidence>
<dbReference type="Gene3D" id="3.40.630.10">
    <property type="entry name" value="Zn peptidases"/>
    <property type="match status" value="1"/>
</dbReference>
<dbReference type="InterPro" id="IPR003137">
    <property type="entry name" value="PA_domain"/>
</dbReference>
<feature type="chain" id="PRO_5038639031" evidence="1">
    <location>
        <begin position="21"/>
        <end position="486"/>
    </location>
</feature>
<dbReference type="InterPro" id="IPR007484">
    <property type="entry name" value="Peptidase_M28"/>
</dbReference>
<dbReference type="SUPFAM" id="SSF52025">
    <property type="entry name" value="PA domain"/>
    <property type="match status" value="1"/>
</dbReference>
<evidence type="ECO:0000259" key="2">
    <source>
        <dbReference type="Pfam" id="PF02225"/>
    </source>
</evidence>
<dbReference type="SUPFAM" id="SSF53187">
    <property type="entry name" value="Zn-dependent exopeptidases"/>
    <property type="match status" value="1"/>
</dbReference>
<dbReference type="PROSITE" id="PS51257">
    <property type="entry name" value="PROKAR_LIPOPROTEIN"/>
    <property type="match status" value="1"/>
</dbReference>
<dbReference type="GO" id="GO:0006508">
    <property type="term" value="P:proteolysis"/>
    <property type="evidence" value="ECO:0007669"/>
    <property type="project" value="InterPro"/>
</dbReference>
<dbReference type="GO" id="GO:0008235">
    <property type="term" value="F:metalloexopeptidase activity"/>
    <property type="evidence" value="ECO:0007669"/>
    <property type="project" value="InterPro"/>
</dbReference>
<gene>
    <name evidence="4" type="ORF">BHQ17_05400</name>
</gene>
<dbReference type="Pfam" id="PF02225">
    <property type="entry name" value="PA"/>
    <property type="match status" value="1"/>
</dbReference>
<comment type="caution">
    <text evidence="4">The sequence shown here is derived from an EMBL/GenBank/DDBJ whole genome shotgun (WGS) entry which is preliminary data.</text>
</comment>
<dbReference type="OrthoDB" id="345880at2"/>
<organism evidence="4 5">
    <name type="scientific">Mycolicibacterium holsaticum</name>
    <dbReference type="NCBI Taxonomy" id="152142"/>
    <lineage>
        <taxon>Bacteria</taxon>
        <taxon>Bacillati</taxon>
        <taxon>Actinomycetota</taxon>
        <taxon>Actinomycetes</taxon>
        <taxon>Mycobacteriales</taxon>
        <taxon>Mycobacteriaceae</taxon>
        <taxon>Mycolicibacterium</taxon>
    </lineage>
</organism>
<sequence length="486" mass="50353">MMRWAALIAVVAVLMSCAKGDDQASAAEFPRRVADAVTADGMYTHLQKLQDIADANDGNRGQGSAGLAASVDYVAQFLRDKGFDVETPEYERLDRVQGGDPTLTVNGRDHHVDQASLLISTPPGGLKAITLRPGKPSGCRTADYDGVSVKGAISVVDDTGCSVVDKQNVAVSEGAVGLLVVSGPRQGGGSPPGLFTPGYYRGLTVPVGVIDAATNSALRRTTARVTLVLDGKPVMAKGRNILAQTKTGNTDNVVVAGAHIDSSAASPGINDNGSGVAALLETASALGPRPQTANAVRFAFWGSEQNGLAGATSYVRGLSAEQLDQIALYLDFDMIGSSNAGYFTYDGDQSAQLNPDIPLHSVPEGSAGIERTLAGHLYSVGARPADMPLSRITDYNAFLSAGVPIGGLTAGSSQRKSEAQARLWGGTAGVAFDPNYHTRRDTVDNIDRDALAVMGSAAAFAIATYAQSIEGVNGVPAQGQRHRGAR</sequence>
<dbReference type="CDD" id="cd04816">
    <property type="entry name" value="PA_SaNapH_like"/>
    <property type="match status" value="1"/>
</dbReference>
<keyword evidence="5" id="KW-1185">Reference proteome</keyword>
<dbReference type="EMBL" id="MIGZ01000020">
    <property type="protein sequence ID" value="ODQ95336.1"/>
    <property type="molecule type" value="Genomic_DNA"/>
</dbReference>
<feature type="domain" description="Peptidase M28" evidence="3">
    <location>
        <begin position="240"/>
        <end position="459"/>
    </location>
</feature>
<feature type="domain" description="PA" evidence="2">
    <location>
        <begin position="135"/>
        <end position="215"/>
    </location>
</feature>
<evidence type="ECO:0000259" key="3">
    <source>
        <dbReference type="Pfam" id="PF04389"/>
    </source>
</evidence>
<keyword evidence="1" id="KW-0732">Signal</keyword>
<dbReference type="RefSeq" id="WP_069404202.1">
    <property type="nucleotide sequence ID" value="NZ_JBHRZJ010000007.1"/>
</dbReference>
<protein>
    <submittedName>
        <fullName evidence="4">Peptidase M28</fullName>
    </submittedName>
</protein>
<name>A0A1E3RZJ3_9MYCO</name>
<dbReference type="PANTHER" id="PTHR12147:SF26">
    <property type="entry name" value="PEPTIDASE M28 DOMAIN-CONTAINING PROTEIN"/>
    <property type="match status" value="1"/>
</dbReference>
<accession>A0A1E3RZJ3</accession>
<reference evidence="5" key="1">
    <citation type="submission" date="2016-09" db="EMBL/GenBank/DDBJ databases">
        <authorList>
            <person name="Greninger A.L."/>
            <person name="Jerome K.R."/>
            <person name="Mcnair B."/>
            <person name="Wallis C."/>
            <person name="Fang F."/>
        </authorList>
    </citation>
    <scope>NUCLEOTIDE SEQUENCE [LARGE SCALE GENOMIC DNA]</scope>
    <source>
        <strain evidence="5">M7</strain>
    </source>
</reference>
<evidence type="ECO:0000256" key="1">
    <source>
        <dbReference type="SAM" id="SignalP"/>
    </source>
</evidence>
<dbReference type="Gene3D" id="3.50.30.30">
    <property type="match status" value="1"/>
</dbReference>
<feature type="signal peptide" evidence="1">
    <location>
        <begin position="1"/>
        <end position="20"/>
    </location>
</feature>